<dbReference type="GO" id="GO:0016853">
    <property type="term" value="F:isomerase activity"/>
    <property type="evidence" value="ECO:0007669"/>
    <property type="project" value="UniProtKB-KW"/>
</dbReference>
<dbReference type="Gene3D" id="3.40.30.10">
    <property type="entry name" value="Glutaredoxin"/>
    <property type="match status" value="1"/>
</dbReference>
<dbReference type="GO" id="GO:0017004">
    <property type="term" value="P:cytochrome complex assembly"/>
    <property type="evidence" value="ECO:0007669"/>
    <property type="project" value="UniProtKB-KW"/>
</dbReference>
<gene>
    <name evidence="6" type="ORF">SAMN04488041_10910</name>
</gene>
<dbReference type="GO" id="GO:0030313">
    <property type="term" value="C:cell envelope"/>
    <property type="evidence" value="ECO:0007669"/>
    <property type="project" value="UniProtKB-SubCell"/>
</dbReference>
<dbReference type="PROSITE" id="PS00194">
    <property type="entry name" value="THIOREDOXIN_1"/>
    <property type="match status" value="1"/>
</dbReference>
<dbReference type="PROSITE" id="PS51352">
    <property type="entry name" value="THIOREDOXIN_2"/>
    <property type="match status" value="1"/>
</dbReference>
<keyword evidence="4" id="KW-0676">Redox-active center</keyword>
<comment type="subcellular location">
    <subcellularLocation>
        <location evidence="1">Cell envelope</location>
    </subcellularLocation>
</comment>
<sequence length="174" mass="19468">MKRRELLAGMAALGVAGPVHARPPMPLHDKPRQMLSPPFVNGKGRDLTLADFRGRVVLLNIWATWCVPCREEMPTLDALQEKLGGDDFHVLPLSIDRAGMEIVRRFYDEIGIRHLDTYLAEDIRVMAAFAVVGLPTTILIDRDGFERGRLVGPAEWDSPAVMAQIQTIINERSE</sequence>
<keyword evidence="2" id="KW-0201">Cytochrome c-type biogenesis</keyword>
<dbReference type="InterPro" id="IPR050553">
    <property type="entry name" value="Thioredoxin_ResA/DsbE_sf"/>
</dbReference>
<dbReference type="InterPro" id="IPR036249">
    <property type="entry name" value="Thioredoxin-like_sf"/>
</dbReference>
<evidence type="ECO:0000313" key="6">
    <source>
        <dbReference type="EMBL" id="SDX56245.1"/>
    </source>
</evidence>
<dbReference type="Pfam" id="PF08534">
    <property type="entry name" value="Redoxin"/>
    <property type="match status" value="1"/>
</dbReference>
<feature type="domain" description="Thioredoxin" evidence="5">
    <location>
        <begin position="24"/>
        <end position="170"/>
    </location>
</feature>
<evidence type="ECO:0000256" key="2">
    <source>
        <dbReference type="ARBA" id="ARBA00022748"/>
    </source>
</evidence>
<dbReference type="InterPro" id="IPR013766">
    <property type="entry name" value="Thioredoxin_domain"/>
</dbReference>
<dbReference type="SUPFAM" id="SSF52833">
    <property type="entry name" value="Thioredoxin-like"/>
    <property type="match status" value="1"/>
</dbReference>
<dbReference type="EMBL" id="FNNB01000009">
    <property type="protein sequence ID" value="SDX56245.1"/>
    <property type="molecule type" value="Genomic_DNA"/>
</dbReference>
<organism evidence="6 7">
    <name type="scientific">Sulfitobacter pontiacus</name>
    <dbReference type="NCBI Taxonomy" id="60137"/>
    <lineage>
        <taxon>Bacteria</taxon>
        <taxon>Pseudomonadati</taxon>
        <taxon>Pseudomonadota</taxon>
        <taxon>Alphaproteobacteria</taxon>
        <taxon>Rhodobacterales</taxon>
        <taxon>Roseobacteraceae</taxon>
        <taxon>Sulfitobacter</taxon>
    </lineage>
</organism>
<dbReference type="STRING" id="60137.SAMN04488041_10910"/>
<dbReference type="AlphaFoldDB" id="A0A1H3CQ56"/>
<dbReference type="RefSeq" id="WP_037953538.1">
    <property type="nucleotide sequence ID" value="NZ_CP160843.1"/>
</dbReference>
<dbReference type="PANTHER" id="PTHR42852:SF6">
    <property type="entry name" value="THIOL:DISULFIDE INTERCHANGE PROTEIN DSBE"/>
    <property type="match status" value="1"/>
</dbReference>
<reference evidence="7" key="1">
    <citation type="submission" date="2016-10" db="EMBL/GenBank/DDBJ databases">
        <authorList>
            <person name="Varghese N."/>
            <person name="Submissions S."/>
        </authorList>
    </citation>
    <scope>NUCLEOTIDE SEQUENCE [LARGE SCALE GENOMIC DNA]</scope>
    <source>
        <strain evidence="7">DSM 10014</strain>
    </source>
</reference>
<dbReference type="InterPro" id="IPR013740">
    <property type="entry name" value="Redoxin"/>
</dbReference>
<accession>A0A1H3CQ56</accession>
<name>A0A1H3CQ56_9RHOB</name>
<evidence type="ECO:0000259" key="5">
    <source>
        <dbReference type="PROSITE" id="PS51352"/>
    </source>
</evidence>
<proteinExistence type="predicted"/>
<keyword evidence="6" id="KW-0413">Isomerase</keyword>
<evidence type="ECO:0000256" key="3">
    <source>
        <dbReference type="ARBA" id="ARBA00023157"/>
    </source>
</evidence>
<protein>
    <submittedName>
        <fullName evidence="6">Thiol-disulfide isomerase or thioredoxin</fullName>
    </submittedName>
</protein>
<dbReference type="InterPro" id="IPR017937">
    <property type="entry name" value="Thioredoxin_CS"/>
</dbReference>
<evidence type="ECO:0000256" key="1">
    <source>
        <dbReference type="ARBA" id="ARBA00004196"/>
    </source>
</evidence>
<dbReference type="Proteomes" id="UP000183076">
    <property type="component" value="Unassembled WGS sequence"/>
</dbReference>
<dbReference type="PANTHER" id="PTHR42852">
    <property type="entry name" value="THIOL:DISULFIDE INTERCHANGE PROTEIN DSBE"/>
    <property type="match status" value="1"/>
</dbReference>
<dbReference type="GO" id="GO:0015036">
    <property type="term" value="F:disulfide oxidoreductase activity"/>
    <property type="evidence" value="ECO:0007669"/>
    <property type="project" value="UniProtKB-ARBA"/>
</dbReference>
<dbReference type="CDD" id="cd02966">
    <property type="entry name" value="TlpA_like_family"/>
    <property type="match status" value="1"/>
</dbReference>
<keyword evidence="3" id="KW-1015">Disulfide bond</keyword>
<evidence type="ECO:0000313" key="7">
    <source>
        <dbReference type="Proteomes" id="UP000183076"/>
    </source>
</evidence>
<evidence type="ECO:0000256" key="4">
    <source>
        <dbReference type="ARBA" id="ARBA00023284"/>
    </source>
</evidence>